<dbReference type="InterPro" id="IPR013324">
    <property type="entry name" value="RNA_pol_sigma_r3/r4-like"/>
</dbReference>
<evidence type="ECO:0000259" key="1">
    <source>
        <dbReference type="Pfam" id="PF08281"/>
    </source>
</evidence>
<sequence>MESNMIIDFTSYIPKYEKVIYKFIHKFPLLDQEELYQEGLLLLYETLQTHDPGRSTLCTHFYHRINYRFHDLQRIYKSNTNTLNSLSITPMPYTPSQQLDTFLVEEIFQVLNEKQSKWFQYHFLNGLTYSQIAGLEDTTIAAVKNWAREAKKVLKPFLTSYWTDDEEL</sequence>
<protein>
    <recommendedName>
        <fullName evidence="1">RNA polymerase sigma factor 70 region 4 type 2 domain-containing protein</fullName>
    </recommendedName>
</protein>
<dbReference type="SUPFAM" id="SSF88946">
    <property type="entry name" value="Sigma2 domain of RNA polymerase sigma factors"/>
    <property type="match status" value="1"/>
</dbReference>
<accession>A0ABQ1NJG4</accession>
<dbReference type="Proteomes" id="UP000619534">
    <property type="component" value="Unassembled WGS sequence"/>
</dbReference>
<evidence type="ECO:0000313" key="3">
    <source>
        <dbReference type="Proteomes" id="UP000619534"/>
    </source>
</evidence>
<reference evidence="3" key="1">
    <citation type="journal article" date="2019" name="Int. J. Syst. Evol. Microbiol.">
        <title>The Global Catalogue of Microorganisms (GCM) 10K type strain sequencing project: providing services to taxonomists for standard genome sequencing and annotation.</title>
        <authorList>
            <consortium name="The Broad Institute Genomics Platform"/>
            <consortium name="The Broad Institute Genome Sequencing Center for Infectious Disease"/>
            <person name="Wu L."/>
            <person name="Ma J."/>
        </authorList>
    </citation>
    <scope>NUCLEOTIDE SEQUENCE [LARGE SCALE GENOMIC DNA]</scope>
    <source>
        <strain evidence="3">CCM 7282</strain>
    </source>
</reference>
<dbReference type="EMBL" id="BMCJ01000001">
    <property type="protein sequence ID" value="GGC76590.1"/>
    <property type="molecule type" value="Genomic_DNA"/>
</dbReference>
<dbReference type="InterPro" id="IPR013249">
    <property type="entry name" value="RNA_pol_sigma70_r4_t2"/>
</dbReference>
<comment type="caution">
    <text evidence="2">The sequence shown here is derived from an EMBL/GenBank/DDBJ whole genome shotgun (WGS) entry which is preliminary data.</text>
</comment>
<feature type="domain" description="RNA polymerase sigma factor 70 region 4 type 2" evidence="1">
    <location>
        <begin position="104"/>
        <end position="152"/>
    </location>
</feature>
<dbReference type="Pfam" id="PF08281">
    <property type="entry name" value="Sigma70_r4_2"/>
    <property type="match status" value="1"/>
</dbReference>
<evidence type="ECO:0000313" key="2">
    <source>
        <dbReference type="EMBL" id="GGC76590.1"/>
    </source>
</evidence>
<proteinExistence type="predicted"/>
<organism evidence="2 3">
    <name type="scientific">Thalassobacillus devorans</name>
    <dbReference type="NCBI Taxonomy" id="279813"/>
    <lineage>
        <taxon>Bacteria</taxon>
        <taxon>Bacillati</taxon>
        <taxon>Bacillota</taxon>
        <taxon>Bacilli</taxon>
        <taxon>Bacillales</taxon>
        <taxon>Bacillaceae</taxon>
        <taxon>Thalassobacillus</taxon>
    </lineage>
</organism>
<name>A0ABQ1NJG4_9BACI</name>
<keyword evidence="3" id="KW-1185">Reference proteome</keyword>
<dbReference type="InterPro" id="IPR013325">
    <property type="entry name" value="RNA_pol_sigma_r2"/>
</dbReference>
<dbReference type="Gene3D" id="1.10.10.10">
    <property type="entry name" value="Winged helix-like DNA-binding domain superfamily/Winged helix DNA-binding domain"/>
    <property type="match status" value="1"/>
</dbReference>
<dbReference type="InterPro" id="IPR036388">
    <property type="entry name" value="WH-like_DNA-bd_sf"/>
</dbReference>
<gene>
    <name evidence="2" type="ORF">GCM10007216_03950</name>
</gene>
<dbReference type="SUPFAM" id="SSF88659">
    <property type="entry name" value="Sigma3 and sigma4 domains of RNA polymerase sigma factors"/>
    <property type="match status" value="1"/>
</dbReference>
<dbReference type="RefSeq" id="WP_082412012.1">
    <property type="nucleotide sequence ID" value="NZ_BMCJ01000001.1"/>
</dbReference>